<dbReference type="Gene3D" id="1.10.10.10">
    <property type="entry name" value="Winged helix-like DNA-binding domain superfamily/Winged helix DNA-binding domain"/>
    <property type="match status" value="1"/>
</dbReference>
<name>A0A941ESL2_9ACTN</name>
<dbReference type="InterPro" id="IPR043129">
    <property type="entry name" value="ATPase_NBD"/>
</dbReference>
<organism evidence="2 3">
    <name type="scientific">Actinospica durhamensis</name>
    <dbReference type="NCBI Taxonomy" id="1508375"/>
    <lineage>
        <taxon>Bacteria</taxon>
        <taxon>Bacillati</taxon>
        <taxon>Actinomycetota</taxon>
        <taxon>Actinomycetes</taxon>
        <taxon>Catenulisporales</taxon>
        <taxon>Actinospicaceae</taxon>
        <taxon>Actinospica</taxon>
    </lineage>
</organism>
<dbReference type="AlphaFoldDB" id="A0A941ESL2"/>
<dbReference type="EMBL" id="JAGSOG010000160">
    <property type="protein sequence ID" value="MBR7836770.1"/>
    <property type="molecule type" value="Genomic_DNA"/>
</dbReference>
<dbReference type="SUPFAM" id="SSF46785">
    <property type="entry name" value="Winged helix' DNA-binding domain"/>
    <property type="match status" value="1"/>
</dbReference>
<dbReference type="SUPFAM" id="SSF53067">
    <property type="entry name" value="Actin-like ATPase domain"/>
    <property type="match status" value="1"/>
</dbReference>
<reference evidence="2" key="1">
    <citation type="submission" date="2021-04" db="EMBL/GenBank/DDBJ databases">
        <title>Genome based classification of Actinospica acidithermotolerans sp. nov., an actinobacterium isolated from an Indonesian hot spring.</title>
        <authorList>
            <person name="Kusuma A.B."/>
            <person name="Putra K.E."/>
            <person name="Nafisah S."/>
            <person name="Loh J."/>
            <person name="Nouioui I."/>
            <person name="Goodfellow M."/>
        </authorList>
    </citation>
    <scope>NUCLEOTIDE SEQUENCE</scope>
    <source>
        <strain evidence="2">CSCA 57</strain>
    </source>
</reference>
<dbReference type="Pfam" id="PF00480">
    <property type="entry name" value="ROK"/>
    <property type="match status" value="1"/>
</dbReference>
<dbReference type="Gene3D" id="3.30.420.40">
    <property type="match status" value="2"/>
</dbReference>
<dbReference type="InterPro" id="IPR000600">
    <property type="entry name" value="ROK"/>
</dbReference>
<dbReference type="InterPro" id="IPR036390">
    <property type="entry name" value="WH_DNA-bd_sf"/>
</dbReference>
<evidence type="ECO:0000313" key="3">
    <source>
        <dbReference type="Proteomes" id="UP000675781"/>
    </source>
</evidence>
<dbReference type="PANTHER" id="PTHR18964:SF149">
    <property type="entry name" value="BIFUNCTIONAL UDP-N-ACETYLGLUCOSAMINE 2-EPIMERASE_N-ACETYLMANNOSAMINE KINASE"/>
    <property type="match status" value="1"/>
</dbReference>
<dbReference type="PANTHER" id="PTHR18964">
    <property type="entry name" value="ROK (REPRESSOR, ORF, KINASE) FAMILY"/>
    <property type="match status" value="1"/>
</dbReference>
<dbReference type="InterPro" id="IPR036388">
    <property type="entry name" value="WH-like_DNA-bd_sf"/>
</dbReference>
<comment type="caution">
    <text evidence="2">The sequence shown here is derived from an EMBL/GenBank/DDBJ whole genome shotgun (WGS) entry which is preliminary data.</text>
</comment>
<evidence type="ECO:0000313" key="2">
    <source>
        <dbReference type="EMBL" id="MBR7836770.1"/>
    </source>
</evidence>
<evidence type="ECO:0000256" key="1">
    <source>
        <dbReference type="ARBA" id="ARBA00006479"/>
    </source>
</evidence>
<accession>A0A941ESL2</accession>
<protein>
    <submittedName>
        <fullName evidence="2">ROK family protein</fullName>
    </submittedName>
</protein>
<sequence>MTESFPSSARDQTLLRRVNELSVLAAVRGRAPRPLREISDTTGLSWRTTQVVAEILHTHGWLVETEADDGSGGRRAVGRPARRYRFRAEAGHVVGLDVGAHQVQVFVADLDATIVGSHRTEVSPADDAERRLASVERTLRAALTGAGLEPQDVWAAAMGASGVVGPDGTVTASALLPGWAGLNPGKALGALLRCGVEVANDANLAALAERWRGHRAQTMIYVLAGVRLGTGLVIGGQLHRGAAGAAGEIGALREIGWHDAAERLAAAAVGVGPVADRADAARQVFQAARDADPDALAAVDRFVADVARGVTAMVLTIDPDLVVLGGGFAYAADLLVPRLTAELAATCLHTPQVQASELGDDAVALGALRLALDTVDQRMTSLDSNTALTPAVIRGW</sequence>
<gene>
    <name evidence="2" type="ORF">KDL01_26050</name>
</gene>
<comment type="similarity">
    <text evidence="1">Belongs to the ROK (NagC/XylR) family.</text>
</comment>
<dbReference type="Proteomes" id="UP000675781">
    <property type="component" value="Unassembled WGS sequence"/>
</dbReference>
<keyword evidence="3" id="KW-1185">Reference proteome</keyword>
<dbReference type="RefSeq" id="WP_212531244.1">
    <property type="nucleotide sequence ID" value="NZ_JAGSOG010000160.1"/>
</dbReference>
<proteinExistence type="inferred from homology"/>